<dbReference type="SUPFAM" id="SSF55874">
    <property type="entry name" value="ATPase domain of HSP90 chaperone/DNA topoisomerase II/histidine kinase"/>
    <property type="match status" value="1"/>
</dbReference>
<feature type="transmembrane region" description="Helical" evidence="11">
    <location>
        <begin position="36"/>
        <end position="58"/>
    </location>
</feature>
<evidence type="ECO:0000256" key="6">
    <source>
        <dbReference type="ARBA" id="ARBA00022692"/>
    </source>
</evidence>
<evidence type="ECO:0000256" key="9">
    <source>
        <dbReference type="ARBA" id="ARBA00023012"/>
    </source>
</evidence>
<accession>A0ABR7F4Y6</accession>
<evidence type="ECO:0000256" key="10">
    <source>
        <dbReference type="ARBA" id="ARBA00023136"/>
    </source>
</evidence>
<keyword evidence="6 11" id="KW-0812">Transmembrane</keyword>
<evidence type="ECO:0000259" key="12">
    <source>
        <dbReference type="PROSITE" id="PS50109"/>
    </source>
</evidence>
<dbReference type="InterPro" id="IPR004358">
    <property type="entry name" value="Sig_transdc_His_kin-like_C"/>
</dbReference>
<reference evidence="13 14" key="1">
    <citation type="submission" date="2020-08" db="EMBL/GenBank/DDBJ databases">
        <title>Genome public.</title>
        <authorList>
            <person name="Liu C."/>
            <person name="Sun Q."/>
        </authorList>
    </citation>
    <scope>NUCLEOTIDE SEQUENCE [LARGE SCALE GENOMIC DNA]</scope>
    <source>
        <strain evidence="13 14">BX4</strain>
    </source>
</reference>
<dbReference type="InterPro" id="IPR003594">
    <property type="entry name" value="HATPase_dom"/>
</dbReference>
<dbReference type="InterPro" id="IPR036890">
    <property type="entry name" value="HATPase_C_sf"/>
</dbReference>
<dbReference type="PANTHER" id="PTHR45453">
    <property type="entry name" value="PHOSPHATE REGULON SENSOR PROTEIN PHOR"/>
    <property type="match status" value="1"/>
</dbReference>
<comment type="caution">
    <text evidence="13">The sequence shown here is derived from an EMBL/GenBank/DDBJ whole genome shotgun (WGS) entry which is preliminary data.</text>
</comment>
<dbReference type="EMBL" id="JACOOZ010000009">
    <property type="protein sequence ID" value="MBC5668677.1"/>
    <property type="molecule type" value="Genomic_DNA"/>
</dbReference>
<evidence type="ECO:0000256" key="4">
    <source>
        <dbReference type="ARBA" id="ARBA00022475"/>
    </source>
</evidence>
<sequence>MKYLKDRKLIFIAILFWIAIFSGVFALCGIEFKYVWYPTALGCMALGICLVVDFVCYYKKCRSLTMAENSIDVTLDNLPKTSNQIEKMYTELLKLLTNEKNEEINNILNSKKETMEYVTLWSHQIKTPITALQLLANDTDEEIRIEILNRLFEIEQYQDMMLQYLRLEGGGNDYVLADYSVKDMVNQAVKYFARIFISKGISVKIQVDESRKVVTDEKWMVFVLKQLISNALKYTSKGEICISFDNDELLIKDSGIGIAKEDLPRIFDRGYTGYNGRKDKKATGLGLYLTKQILDRLNHKIEIDSQIGVGTRVFIKF</sequence>
<evidence type="ECO:0000313" key="14">
    <source>
        <dbReference type="Proteomes" id="UP000597877"/>
    </source>
</evidence>
<keyword evidence="14" id="KW-1185">Reference proteome</keyword>
<proteinExistence type="predicted"/>
<evidence type="ECO:0000256" key="2">
    <source>
        <dbReference type="ARBA" id="ARBA00004651"/>
    </source>
</evidence>
<dbReference type="InterPro" id="IPR050351">
    <property type="entry name" value="BphY/WalK/GraS-like"/>
</dbReference>
<dbReference type="PANTHER" id="PTHR45453:SF2">
    <property type="entry name" value="HISTIDINE KINASE"/>
    <property type="match status" value="1"/>
</dbReference>
<dbReference type="Pfam" id="PF02518">
    <property type="entry name" value="HATPase_c"/>
    <property type="match status" value="1"/>
</dbReference>
<organism evidence="13 14">
    <name type="scientific">Eubacterium segne</name>
    <dbReference type="NCBI Taxonomy" id="2763045"/>
    <lineage>
        <taxon>Bacteria</taxon>
        <taxon>Bacillati</taxon>
        <taxon>Bacillota</taxon>
        <taxon>Clostridia</taxon>
        <taxon>Eubacteriales</taxon>
        <taxon>Eubacteriaceae</taxon>
        <taxon>Eubacterium</taxon>
    </lineage>
</organism>
<keyword evidence="7 13" id="KW-0418">Kinase</keyword>
<evidence type="ECO:0000313" key="13">
    <source>
        <dbReference type="EMBL" id="MBC5668677.1"/>
    </source>
</evidence>
<evidence type="ECO:0000256" key="11">
    <source>
        <dbReference type="SAM" id="Phobius"/>
    </source>
</evidence>
<comment type="catalytic activity">
    <reaction evidence="1">
        <text>ATP + protein L-histidine = ADP + protein N-phospho-L-histidine.</text>
        <dbReference type="EC" id="2.7.13.3"/>
    </reaction>
</comment>
<dbReference type="RefSeq" id="WP_021952520.1">
    <property type="nucleotide sequence ID" value="NZ_JACOOZ010000009.1"/>
</dbReference>
<evidence type="ECO:0000256" key="3">
    <source>
        <dbReference type="ARBA" id="ARBA00012438"/>
    </source>
</evidence>
<evidence type="ECO:0000256" key="1">
    <source>
        <dbReference type="ARBA" id="ARBA00000085"/>
    </source>
</evidence>
<dbReference type="SMART" id="SM00387">
    <property type="entry name" value="HATPase_c"/>
    <property type="match status" value="1"/>
</dbReference>
<dbReference type="Proteomes" id="UP000597877">
    <property type="component" value="Unassembled WGS sequence"/>
</dbReference>
<name>A0ABR7F4Y6_9FIRM</name>
<comment type="subcellular location">
    <subcellularLocation>
        <location evidence="2">Cell membrane</location>
        <topology evidence="2">Multi-pass membrane protein</topology>
    </subcellularLocation>
</comment>
<dbReference type="InterPro" id="IPR005467">
    <property type="entry name" value="His_kinase_dom"/>
</dbReference>
<dbReference type="EC" id="2.7.13.3" evidence="3"/>
<keyword evidence="10 11" id="KW-0472">Membrane</keyword>
<keyword evidence="4" id="KW-1003">Cell membrane</keyword>
<gene>
    <name evidence="13" type="ORF">H8S00_11920</name>
</gene>
<dbReference type="PRINTS" id="PR00344">
    <property type="entry name" value="BCTRLSENSOR"/>
</dbReference>
<dbReference type="GO" id="GO:0016301">
    <property type="term" value="F:kinase activity"/>
    <property type="evidence" value="ECO:0007669"/>
    <property type="project" value="UniProtKB-KW"/>
</dbReference>
<protein>
    <recommendedName>
        <fullName evidence="3">histidine kinase</fullName>
        <ecNumber evidence="3">2.7.13.3</ecNumber>
    </recommendedName>
</protein>
<keyword evidence="8 11" id="KW-1133">Transmembrane helix</keyword>
<keyword evidence="9" id="KW-0902">Two-component regulatory system</keyword>
<dbReference type="Gene3D" id="3.30.565.10">
    <property type="entry name" value="Histidine kinase-like ATPase, C-terminal domain"/>
    <property type="match status" value="1"/>
</dbReference>
<dbReference type="PROSITE" id="PS50109">
    <property type="entry name" value="HIS_KIN"/>
    <property type="match status" value="1"/>
</dbReference>
<keyword evidence="5" id="KW-0808">Transferase</keyword>
<evidence type="ECO:0000256" key="7">
    <source>
        <dbReference type="ARBA" id="ARBA00022777"/>
    </source>
</evidence>
<feature type="domain" description="Histidine kinase" evidence="12">
    <location>
        <begin position="120"/>
        <end position="317"/>
    </location>
</feature>
<evidence type="ECO:0000256" key="5">
    <source>
        <dbReference type="ARBA" id="ARBA00022679"/>
    </source>
</evidence>
<evidence type="ECO:0000256" key="8">
    <source>
        <dbReference type="ARBA" id="ARBA00022989"/>
    </source>
</evidence>